<evidence type="ECO:0000313" key="9">
    <source>
        <dbReference type="Proteomes" id="UP000324800"/>
    </source>
</evidence>
<feature type="compositionally biased region" description="Low complexity" evidence="6">
    <location>
        <begin position="333"/>
        <end position="354"/>
    </location>
</feature>
<comment type="function">
    <text evidence="5">RNA helicase.</text>
</comment>
<dbReference type="PANTHER" id="PTHR24031">
    <property type="entry name" value="RNA HELICASE"/>
    <property type="match status" value="1"/>
</dbReference>
<feature type="domain" description="Helicase ATP-binding" evidence="7">
    <location>
        <begin position="1"/>
        <end position="134"/>
    </location>
</feature>
<dbReference type="GO" id="GO:0005524">
    <property type="term" value="F:ATP binding"/>
    <property type="evidence" value="ECO:0007669"/>
    <property type="project" value="UniProtKB-UniRule"/>
</dbReference>
<dbReference type="PROSITE" id="PS51192">
    <property type="entry name" value="HELICASE_ATP_BIND_1"/>
    <property type="match status" value="1"/>
</dbReference>
<evidence type="ECO:0000313" key="8">
    <source>
        <dbReference type="EMBL" id="KAA6399205.1"/>
    </source>
</evidence>
<dbReference type="Proteomes" id="UP000324800">
    <property type="component" value="Unassembled WGS sequence"/>
</dbReference>
<evidence type="ECO:0000256" key="5">
    <source>
        <dbReference type="RuleBase" id="RU365068"/>
    </source>
</evidence>
<evidence type="ECO:0000256" key="6">
    <source>
        <dbReference type="SAM" id="MobiDB-lite"/>
    </source>
</evidence>
<evidence type="ECO:0000256" key="1">
    <source>
        <dbReference type="ARBA" id="ARBA00022741"/>
    </source>
</evidence>
<keyword evidence="3 5" id="KW-0067">ATP-binding</keyword>
<comment type="caution">
    <text evidence="8">The sequence shown here is derived from an EMBL/GenBank/DDBJ whole genome shotgun (WGS) entry which is preliminary data.</text>
</comment>
<dbReference type="Pfam" id="PF00270">
    <property type="entry name" value="DEAD"/>
    <property type="match status" value="1"/>
</dbReference>
<protein>
    <recommendedName>
        <fullName evidence="5">ATP-dependent RNA helicase</fullName>
        <ecNumber evidence="5">3.6.4.13</ecNumber>
    </recommendedName>
</protein>
<dbReference type="InterPro" id="IPR014001">
    <property type="entry name" value="Helicase_ATP-bd"/>
</dbReference>
<feature type="region of interest" description="Disordered" evidence="6">
    <location>
        <begin position="188"/>
        <end position="209"/>
    </location>
</feature>
<gene>
    <name evidence="8" type="ORF">EZS28_005269</name>
</gene>
<dbReference type="GO" id="GO:0003724">
    <property type="term" value="F:RNA helicase activity"/>
    <property type="evidence" value="ECO:0007669"/>
    <property type="project" value="UniProtKB-EC"/>
</dbReference>
<organism evidence="8 9">
    <name type="scientific">Streblomastix strix</name>
    <dbReference type="NCBI Taxonomy" id="222440"/>
    <lineage>
        <taxon>Eukaryota</taxon>
        <taxon>Metamonada</taxon>
        <taxon>Preaxostyla</taxon>
        <taxon>Oxymonadida</taxon>
        <taxon>Streblomastigidae</taxon>
        <taxon>Streblomastix</taxon>
    </lineage>
</organism>
<comment type="domain">
    <text evidence="5">The Q motif is unique to and characteristic of the DEAD box family of RNA helicases and controls ATP binding and hydrolysis.</text>
</comment>
<dbReference type="InterPro" id="IPR027417">
    <property type="entry name" value="P-loop_NTPase"/>
</dbReference>
<dbReference type="OrthoDB" id="1191041at2759"/>
<dbReference type="InterPro" id="IPR011545">
    <property type="entry name" value="DEAD/DEAH_box_helicase_dom"/>
</dbReference>
<feature type="compositionally biased region" description="Polar residues" evidence="6">
    <location>
        <begin position="314"/>
        <end position="332"/>
    </location>
</feature>
<feature type="region of interest" description="Disordered" evidence="6">
    <location>
        <begin position="610"/>
        <end position="725"/>
    </location>
</feature>
<reference evidence="8 9" key="1">
    <citation type="submission" date="2019-03" db="EMBL/GenBank/DDBJ databases">
        <title>Single cell metagenomics reveals metabolic interactions within the superorganism composed of flagellate Streblomastix strix and complex community of Bacteroidetes bacteria on its surface.</title>
        <authorList>
            <person name="Treitli S.C."/>
            <person name="Kolisko M."/>
            <person name="Husnik F."/>
            <person name="Keeling P."/>
            <person name="Hampl V."/>
        </authorList>
    </citation>
    <scope>NUCLEOTIDE SEQUENCE [LARGE SCALE GENOMIC DNA]</scope>
    <source>
        <strain evidence="8">ST1C</strain>
    </source>
</reference>
<keyword evidence="5" id="KW-0347">Helicase</keyword>
<dbReference type="GO" id="GO:0016787">
    <property type="term" value="F:hydrolase activity"/>
    <property type="evidence" value="ECO:0007669"/>
    <property type="project" value="UniProtKB-KW"/>
</dbReference>
<feature type="region of interest" description="Disordered" evidence="6">
    <location>
        <begin position="286"/>
        <end position="354"/>
    </location>
</feature>
<feature type="compositionally biased region" description="Low complexity" evidence="6">
    <location>
        <begin position="642"/>
        <end position="653"/>
    </location>
</feature>
<dbReference type="Gene3D" id="3.40.50.300">
    <property type="entry name" value="P-loop containing nucleotide triphosphate hydrolases"/>
    <property type="match status" value="2"/>
</dbReference>
<proteinExistence type="inferred from homology"/>
<keyword evidence="1 5" id="KW-0547">Nucleotide-binding</keyword>
<evidence type="ECO:0000256" key="2">
    <source>
        <dbReference type="ARBA" id="ARBA00022801"/>
    </source>
</evidence>
<dbReference type="AlphaFoldDB" id="A0A5J4WXV7"/>
<dbReference type="SUPFAM" id="SSF52540">
    <property type="entry name" value="P-loop containing nucleoside triphosphate hydrolases"/>
    <property type="match status" value="1"/>
</dbReference>
<comment type="similarity">
    <text evidence="5">Belongs to the DEAD box helicase family.</text>
</comment>
<keyword evidence="2 5" id="KW-0378">Hydrolase</keyword>
<dbReference type="EC" id="3.6.4.13" evidence="5"/>
<sequence>MLHKAQIDEICVCVLLPTKELCLQVANVFNTASANKIRIFTLTQIVRSVPQCAVLITTPRQAINLVTNNHEAFAKVNTIVFDEADKLVAMDNRSYMEKLVQWIGADSQKILMSATLEEEIENMKGIIMRNPVEINVEDSQFQNQLKEYYVLCSAREGVGKNVENKIQEKGKKQEEDEEGGIEWTLREEEREQKLNQERKERKERLQKHEEEIKDKEIKAEEKKKRKKEKKILKREREKEEKRKYDEVTDKSMNIDIIDIEKQDQELNVEDDNNEIIDDESNVVDGIKRRRLDESEGREENENENTNTNQEQIKQDQQSFKPNEQQSEVINIKSSTSSQSSHTYTSQSSSLTSPFPSYSTDLLPDKYHMLYSLLITHSFRPPALIFVNELTRDGTFSHNSLEKKKESKIIQNDEEFGVARGLDFSRIETVINFDCPNIRSQYVHRVGRTARGEKNGVAITLITPQDPHILTIFNAGQIGESLSASEMKADAETLSGLRYRCDIALSAVTKGIVKREIEKEIAKEITRVRKANIVANSEYAKSNEAQIISSNSSKVSIQSINKQNQNELTPKQKAEMASERLRDEIMRHGGKIKVGELAELPSYLLETTNAIGIPSVDPDNQRKAQLNKRKSAGAGYRHGNEGQRGQIRGRSSSGGSRGTGRDSRGGRSQSNSMHPIKRKRDGNQKERQYFGGLVGKSKEKLLNRGRSQGRKKSSDPLNTKRKGGKR</sequence>
<dbReference type="InterPro" id="IPR001650">
    <property type="entry name" value="Helicase_C-like"/>
</dbReference>
<dbReference type="Pfam" id="PF00271">
    <property type="entry name" value="Helicase_C"/>
    <property type="match status" value="1"/>
</dbReference>
<feature type="compositionally biased region" description="Basic and acidic residues" evidence="6">
    <location>
        <begin position="290"/>
        <end position="299"/>
    </location>
</feature>
<comment type="catalytic activity">
    <reaction evidence="5">
        <text>ATP + H2O = ADP + phosphate + H(+)</text>
        <dbReference type="Rhea" id="RHEA:13065"/>
        <dbReference type="ChEBI" id="CHEBI:15377"/>
        <dbReference type="ChEBI" id="CHEBI:15378"/>
        <dbReference type="ChEBI" id="CHEBI:30616"/>
        <dbReference type="ChEBI" id="CHEBI:43474"/>
        <dbReference type="ChEBI" id="CHEBI:456216"/>
        <dbReference type="EC" id="3.6.4.13"/>
    </reaction>
</comment>
<evidence type="ECO:0000256" key="4">
    <source>
        <dbReference type="ARBA" id="ARBA00022884"/>
    </source>
</evidence>
<name>A0A5J4WXV7_9EUKA</name>
<dbReference type="GO" id="GO:0003723">
    <property type="term" value="F:RNA binding"/>
    <property type="evidence" value="ECO:0007669"/>
    <property type="project" value="UniProtKB-UniRule"/>
</dbReference>
<accession>A0A5J4WXV7</accession>
<evidence type="ECO:0000259" key="7">
    <source>
        <dbReference type="PROSITE" id="PS51192"/>
    </source>
</evidence>
<dbReference type="EMBL" id="SNRW01000801">
    <property type="protein sequence ID" value="KAA6399205.1"/>
    <property type="molecule type" value="Genomic_DNA"/>
</dbReference>
<keyword evidence="4 5" id="KW-0694">RNA-binding</keyword>
<evidence type="ECO:0000256" key="3">
    <source>
        <dbReference type="ARBA" id="ARBA00022840"/>
    </source>
</evidence>